<accession>A0A7R9I6V8</accession>
<sequence>MGECTTIYEKTTLRILDRDSNLDLSLLNSPVYCESDALDRLSTESSEIIVVFRLVRVVKLSLPLPSSRRNPPFHEGQPHRRGVKWPLSETSRRNYGVDVLLVYIAILCVIDGVTGGELYPHLLVERVKKHLAKNTLSTPDRDSNLNLPVIGSLVNYECSASDHAATEIPVMRLADYREIPSPALGSRPPLTPAPYLLTSVKKGYSINSAHQYLA</sequence>
<gene>
    <name evidence="1" type="ORF">TBIB3V08_LOCUS10845</name>
</gene>
<reference evidence="1" key="1">
    <citation type="submission" date="2020-11" db="EMBL/GenBank/DDBJ databases">
        <authorList>
            <person name="Tran Van P."/>
        </authorList>
    </citation>
    <scope>NUCLEOTIDE SEQUENCE</scope>
</reference>
<evidence type="ECO:0000313" key="1">
    <source>
        <dbReference type="EMBL" id="CAD7448560.1"/>
    </source>
</evidence>
<name>A0A7R9I6V8_9NEOP</name>
<dbReference type="EMBL" id="OD570175">
    <property type="protein sequence ID" value="CAD7448560.1"/>
    <property type="molecule type" value="Genomic_DNA"/>
</dbReference>
<protein>
    <submittedName>
        <fullName evidence="1">Uncharacterized protein</fullName>
    </submittedName>
</protein>
<organism evidence="1">
    <name type="scientific">Timema bartmani</name>
    <dbReference type="NCBI Taxonomy" id="61472"/>
    <lineage>
        <taxon>Eukaryota</taxon>
        <taxon>Metazoa</taxon>
        <taxon>Ecdysozoa</taxon>
        <taxon>Arthropoda</taxon>
        <taxon>Hexapoda</taxon>
        <taxon>Insecta</taxon>
        <taxon>Pterygota</taxon>
        <taxon>Neoptera</taxon>
        <taxon>Polyneoptera</taxon>
        <taxon>Phasmatodea</taxon>
        <taxon>Timematodea</taxon>
        <taxon>Timematoidea</taxon>
        <taxon>Timematidae</taxon>
        <taxon>Timema</taxon>
    </lineage>
</organism>
<dbReference type="AlphaFoldDB" id="A0A7R9I6V8"/>
<proteinExistence type="predicted"/>